<feature type="non-terminal residue" evidence="2">
    <location>
        <position position="1"/>
    </location>
</feature>
<sequence>GYYSEQDYHSKNGAKLYFLEIIILVRNAVTILVEISKLIISNHLLSSQNQDMILTMD</sequence>
<dbReference type="AlphaFoldDB" id="A0A0F9BU53"/>
<proteinExistence type="predicted"/>
<keyword evidence="1" id="KW-0472">Membrane</keyword>
<keyword evidence="1" id="KW-1133">Transmembrane helix</keyword>
<name>A0A0F9BU53_9ZZZZ</name>
<accession>A0A0F9BU53</accession>
<reference evidence="2" key="1">
    <citation type="journal article" date="2015" name="Nature">
        <title>Complex archaea that bridge the gap between prokaryotes and eukaryotes.</title>
        <authorList>
            <person name="Spang A."/>
            <person name="Saw J.H."/>
            <person name="Jorgensen S.L."/>
            <person name="Zaremba-Niedzwiedzka K."/>
            <person name="Martijn J."/>
            <person name="Lind A.E."/>
            <person name="van Eijk R."/>
            <person name="Schleper C."/>
            <person name="Guy L."/>
            <person name="Ettema T.J."/>
        </authorList>
    </citation>
    <scope>NUCLEOTIDE SEQUENCE</scope>
</reference>
<evidence type="ECO:0000313" key="2">
    <source>
        <dbReference type="EMBL" id="KKK87901.1"/>
    </source>
</evidence>
<keyword evidence="1" id="KW-0812">Transmembrane</keyword>
<protein>
    <submittedName>
        <fullName evidence="2">Uncharacterized protein</fullName>
    </submittedName>
</protein>
<gene>
    <name evidence="2" type="ORF">LCGC14_2748570</name>
</gene>
<evidence type="ECO:0000256" key="1">
    <source>
        <dbReference type="SAM" id="Phobius"/>
    </source>
</evidence>
<feature type="transmembrane region" description="Helical" evidence="1">
    <location>
        <begin position="16"/>
        <end position="40"/>
    </location>
</feature>
<organism evidence="2">
    <name type="scientific">marine sediment metagenome</name>
    <dbReference type="NCBI Taxonomy" id="412755"/>
    <lineage>
        <taxon>unclassified sequences</taxon>
        <taxon>metagenomes</taxon>
        <taxon>ecological metagenomes</taxon>
    </lineage>
</organism>
<comment type="caution">
    <text evidence="2">The sequence shown here is derived from an EMBL/GenBank/DDBJ whole genome shotgun (WGS) entry which is preliminary data.</text>
</comment>
<dbReference type="EMBL" id="LAZR01050196">
    <property type="protein sequence ID" value="KKK87901.1"/>
    <property type="molecule type" value="Genomic_DNA"/>
</dbReference>